<gene>
    <name evidence="2" type="ORF">DSM5745_09709</name>
</gene>
<dbReference type="Proteomes" id="UP000256690">
    <property type="component" value="Unassembled WGS sequence"/>
</dbReference>
<feature type="region of interest" description="Disordered" evidence="1">
    <location>
        <begin position="1"/>
        <end position="93"/>
    </location>
</feature>
<dbReference type="EMBL" id="PVWQ01000014">
    <property type="protein sequence ID" value="RDW64298.1"/>
    <property type="molecule type" value="Genomic_DNA"/>
</dbReference>
<dbReference type="RefSeq" id="XP_026599457.1">
    <property type="nucleotide sequence ID" value="XM_026751725.1"/>
</dbReference>
<dbReference type="GeneID" id="38120079"/>
<feature type="compositionally biased region" description="Basic and acidic residues" evidence="1">
    <location>
        <begin position="64"/>
        <end position="78"/>
    </location>
</feature>
<sequence>MTYPAIGEYKKGSRSQITRRSEEERIRQKQAALRGTDAQKPAYPGAVTAEEGGSGLIKGLKKIKTPEPEKPYDPEPGVRNRGQNRIRPARRLR</sequence>
<evidence type="ECO:0000313" key="3">
    <source>
        <dbReference type="Proteomes" id="UP000256690"/>
    </source>
</evidence>
<comment type="caution">
    <text evidence="2">The sequence shown here is derived from an EMBL/GenBank/DDBJ whole genome shotgun (WGS) entry which is preliminary data.</text>
</comment>
<protein>
    <submittedName>
        <fullName evidence="2">Uncharacterized protein</fullName>
    </submittedName>
</protein>
<dbReference type="STRING" id="1810919.A0A3D8QRK6"/>
<dbReference type="AlphaFoldDB" id="A0A3D8QRK6"/>
<evidence type="ECO:0000256" key="1">
    <source>
        <dbReference type="SAM" id="MobiDB-lite"/>
    </source>
</evidence>
<proteinExistence type="predicted"/>
<evidence type="ECO:0000313" key="2">
    <source>
        <dbReference type="EMBL" id="RDW64298.1"/>
    </source>
</evidence>
<feature type="compositionally biased region" description="Basic residues" evidence="1">
    <location>
        <begin position="82"/>
        <end position="93"/>
    </location>
</feature>
<name>A0A3D8QRK6_9EURO</name>
<accession>A0A3D8QRK6</accession>
<dbReference type="OrthoDB" id="5963at2759"/>
<keyword evidence="3" id="KW-1185">Reference proteome</keyword>
<organism evidence="2 3">
    <name type="scientific">Aspergillus mulundensis</name>
    <dbReference type="NCBI Taxonomy" id="1810919"/>
    <lineage>
        <taxon>Eukaryota</taxon>
        <taxon>Fungi</taxon>
        <taxon>Dikarya</taxon>
        <taxon>Ascomycota</taxon>
        <taxon>Pezizomycotina</taxon>
        <taxon>Eurotiomycetes</taxon>
        <taxon>Eurotiomycetidae</taxon>
        <taxon>Eurotiales</taxon>
        <taxon>Aspergillaceae</taxon>
        <taxon>Aspergillus</taxon>
        <taxon>Aspergillus subgen. Nidulantes</taxon>
    </lineage>
</organism>
<reference evidence="2 3" key="1">
    <citation type="journal article" date="2018" name="IMA Fungus">
        <title>IMA Genome-F 9: Draft genome sequence of Annulohypoxylon stygium, Aspergillus mulundensis, Berkeleyomyces basicola (syn. Thielaviopsis basicola), Ceratocystis smalleyi, two Cercospora beticola strains, Coleophoma cylindrospora, Fusarium fracticaudum, Phialophora cf. hyalina, and Morchella septimelata.</title>
        <authorList>
            <person name="Wingfield B.D."/>
            <person name="Bills G.F."/>
            <person name="Dong Y."/>
            <person name="Huang W."/>
            <person name="Nel W.J."/>
            <person name="Swalarsk-Parry B.S."/>
            <person name="Vaghefi N."/>
            <person name="Wilken P.M."/>
            <person name="An Z."/>
            <person name="de Beer Z.W."/>
            <person name="De Vos L."/>
            <person name="Chen L."/>
            <person name="Duong T.A."/>
            <person name="Gao Y."/>
            <person name="Hammerbacher A."/>
            <person name="Kikkert J.R."/>
            <person name="Li Y."/>
            <person name="Li H."/>
            <person name="Li K."/>
            <person name="Li Q."/>
            <person name="Liu X."/>
            <person name="Ma X."/>
            <person name="Naidoo K."/>
            <person name="Pethybridge S.J."/>
            <person name="Sun J."/>
            <person name="Steenkamp E.T."/>
            <person name="van der Nest M.A."/>
            <person name="van Wyk S."/>
            <person name="Wingfield M.J."/>
            <person name="Xiong C."/>
            <person name="Yue Q."/>
            <person name="Zhang X."/>
        </authorList>
    </citation>
    <scope>NUCLEOTIDE SEQUENCE [LARGE SCALE GENOMIC DNA]</scope>
    <source>
        <strain evidence="2 3">DSM 5745</strain>
    </source>
</reference>